<gene>
    <name evidence="1" type="ORF">PS435_00330</name>
</gene>
<organism evidence="1 2">
    <name type="scientific">Schleiferilactobacillus harbinensis</name>
    <dbReference type="NCBI Taxonomy" id="304207"/>
    <lineage>
        <taxon>Bacteria</taxon>
        <taxon>Bacillati</taxon>
        <taxon>Bacillota</taxon>
        <taxon>Bacilli</taxon>
        <taxon>Lactobacillales</taxon>
        <taxon>Lactobacillaceae</taxon>
        <taxon>Schleiferilactobacillus</taxon>
    </lineage>
</organism>
<protein>
    <submittedName>
        <fullName evidence="1">Phage portal protein</fullName>
    </submittedName>
</protein>
<dbReference type="InterPro" id="IPR006944">
    <property type="entry name" value="Phage/GTA_portal"/>
</dbReference>
<proteinExistence type="predicted"/>
<dbReference type="Proteomes" id="UP001330016">
    <property type="component" value="Unassembled WGS sequence"/>
</dbReference>
<reference evidence="1 2" key="1">
    <citation type="submission" date="2023-02" db="EMBL/GenBank/DDBJ databases">
        <title>The predominant lactic acid bacteria and yeasts involved in the spontaneous fermentation of millet during the production of the traditional porridge Hausa koko in Ghana.</title>
        <authorList>
            <person name="Atter A."/>
            <person name="Diaz M."/>
        </authorList>
    </citation>
    <scope>NUCLEOTIDE SEQUENCE [LARGE SCALE GENOMIC DNA]</scope>
    <source>
        <strain evidence="1 2">FI11640</strain>
    </source>
</reference>
<accession>A0ABU7SVA6</accession>
<keyword evidence="2" id="KW-1185">Reference proteome</keyword>
<evidence type="ECO:0000313" key="1">
    <source>
        <dbReference type="EMBL" id="MEE6714289.1"/>
    </source>
</evidence>
<name>A0ABU7SVA6_9LACO</name>
<dbReference type="RefSeq" id="WP_331243015.1">
    <property type="nucleotide sequence ID" value="NZ_JAQSGJ010000001.1"/>
</dbReference>
<comment type="caution">
    <text evidence="1">The sequence shown here is derived from an EMBL/GenBank/DDBJ whole genome shotgun (WGS) entry which is preliminary data.</text>
</comment>
<dbReference type="NCBIfam" id="TIGR01537">
    <property type="entry name" value="portal_HK97"/>
    <property type="match status" value="1"/>
</dbReference>
<sequence length="394" mass="43313">MSFFKNDTSQPREDNSEPFLDALISMTSNDSGVYVGAGALRNSDVFTAIRVIASDLASNPIEYDDKKLTTLLNKAPNNHMTAWAFKFSLVANMLLNGNSFARIDRNNSSQITGFTLIPNSQMVVKLDDASGKVSYTYTPPEGHAQRLEPTDVLHFKCFTQDGYTGLSPLYSLRDEVTIQKAGNKLLTGFFKSGVQGTGLLKVQKAALDADAKNNIRKKFEEANSGDNALRTIILDNDMDYKQLEVNTDVLKLVNSNDFTTRQIAKAFGLPLDRLGIESEHSSSVQSNVIYLQNTLVQYFACFASELDAKVSAGDKRFSFNTDRLFSADPVTMQKLAVTGLQGGVLTTNEARKKMGLPKVANGDVPMASLNYTPLDNIYKYQNKLEGSEPADGEQ</sequence>
<dbReference type="EMBL" id="JAQSGK010000001">
    <property type="protein sequence ID" value="MEE6714289.1"/>
    <property type="molecule type" value="Genomic_DNA"/>
</dbReference>
<dbReference type="Pfam" id="PF04860">
    <property type="entry name" value="Phage_portal"/>
    <property type="match status" value="1"/>
</dbReference>
<dbReference type="InterPro" id="IPR006427">
    <property type="entry name" value="Portal_HK97"/>
</dbReference>
<evidence type="ECO:0000313" key="2">
    <source>
        <dbReference type="Proteomes" id="UP001330016"/>
    </source>
</evidence>